<dbReference type="SMART" id="SM01040">
    <property type="entry name" value="Bro-N"/>
    <property type="match status" value="1"/>
</dbReference>
<proteinExistence type="predicted"/>
<name>A0A0F9C0E6_9ZZZZ</name>
<evidence type="ECO:0000313" key="2">
    <source>
        <dbReference type="EMBL" id="KKL19677.1"/>
    </source>
</evidence>
<evidence type="ECO:0000259" key="1">
    <source>
        <dbReference type="PROSITE" id="PS51750"/>
    </source>
</evidence>
<accession>A0A0F9C0E6</accession>
<gene>
    <name evidence="2" type="ORF">LCGC14_2463080</name>
</gene>
<dbReference type="Pfam" id="PF02498">
    <property type="entry name" value="Bro-N"/>
    <property type="match status" value="1"/>
</dbReference>
<dbReference type="InterPro" id="IPR003497">
    <property type="entry name" value="BRO_N_domain"/>
</dbReference>
<dbReference type="Pfam" id="PF26567">
    <property type="entry name" value="BstA_C"/>
    <property type="match status" value="1"/>
</dbReference>
<organism evidence="2">
    <name type="scientific">marine sediment metagenome</name>
    <dbReference type="NCBI Taxonomy" id="412755"/>
    <lineage>
        <taxon>unclassified sequences</taxon>
        <taxon>metagenomes</taxon>
        <taxon>ecological metagenomes</taxon>
    </lineage>
</organism>
<dbReference type="EMBL" id="LAZR01038394">
    <property type="protein sequence ID" value="KKL19677.1"/>
    <property type="molecule type" value="Genomic_DNA"/>
</dbReference>
<comment type="caution">
    <text evidence="2">The sequence shown here is derived from an EMBL/GenBank/DDBJ whole genome shotgun (WGS) entry which is preliminary data.</text>
</comment>
<sequence>MQLQIFEGRKGEFGLENLTTVEINTGIWFLAKEVCRALELKDINSALGRLDPDEKIISPMPINGGQEIIISESGLYSLVFASRKPTAKEFQRWITKEVIPTIRKTGGYGHAQAPNFMVRFNANWSRVDQGYFSVISELFIRLYGRFEHEGYKIPDKALDGKEIRPDVSVGRLFSTYLKNNYPDVADNFKMYSHAFPDGSEHDARQYSNDLLPIFIQFVDTDWIPNQASRYFKTRDPVALEYLPKLLTAQ</sequence>
<feature type="domain" description="Bro-N" evidence="1">
    <location>
        <begin position="12"/>
        <end position="106"/>
    </location>
</feature>
<dbReference type="PANTHER" id="PTHR36180">
    <property type="entry name" value="DNA-BINDING PROTEIN-RELATED-RELATED"/>
    <property type="match status" value="1"/>
</dbReference>
<dbReference type="PANTHER" id="PTHR36180:SF2">
    <property type="entry name" value="BRO FAMILY PROTEIN"/>
    <property type="match status" value="1"/>
</dbReference>
<dbReference type="InterPro" id="IPR058744">
    <property type="entry name" value="BstA-like_C"/>
</dbReference>
<dbReference type="PROSITE" id="PS51750">
    <property type="entry name" value="BRO_N"/>
    <property type="match status" value="1"/>
</dbReference>
<reference evidence="2" key="1">
    <citation type="journal article" date="2015" name="Nature">
        <title>Complex archaea that bridge the gap between prokaryotes and eukaryotes.</title>
        <authorList>
            <person name="Spang A."/>
            <person name="Saw J.H."/>
            <person name="Jorgensen S.L."/>
            <person name="Zaremba-Niedzwiedzka K."/>
            <person name="Martijn J."/>
            <person name="Lind A.E."/>
            <person name="van Eijk R."/>
            <person name="Schleper C."/>
            <person name="Guy L."/>
            <person name="Ettema T.J."/>
        </authorList>
    </citation>
    <scope>NUCLEOTIDE SEQUENCE</scope>
</reference>
<protein>
    <recommendedName>
        <fullName evidence="1">Bro-N domain-containing protein</fullName>
    </recommendedName>
</protein>
<dbReference type="AlphaFoldDB" id="A0A0F9C0E6"/>